<gene>
    <name evidence="2" type="ORF">SAMN05660464_3304</name>
</gene>
<evidence type="ECO:0000256" key="1">
    <source>
        <dbReference type="SAM" id="MobiDB-lite"/>
    </source>
</evidence>
<dbReference type="STRING" id="1523247.SAMN05660464_3304"/>
<dbReference type="EMBL" id="FOWQ01000005">
    <property type="protein sequence ID" value="SFP49445.1"/>
    <property type="molecule type" value="Genomic_DNA"/>
</dbReference>
<evidence type="ECO:0000313" key="2">
    <source>
        <dbReference type="EMBL" id="SFP49445.1"/>
    </source>
</evidence>
<feature type="region of interest" description="Disordered" evidence="1">
    <location>
        <begin position="29"/>
        <end position="57"/>
    </location>
</feature>
<sequence length="74" mass="7493">MTGPDGRDVAVAHLDAVGRLDLPAIEATDASDVEPVPPYAPPGSPTVPRGRSEAMRVHPEGLVVTALGGEVGTP</sequence>
<dbReference type="RefSeq" id="WP_091111376.1">
    <property type="nucleotide sequence ID" value="NZ_FOWQ01000005.1"/>
</dbReference>
<dbReference type="Proteomes" id="UP000198857">
    <property type="component" value="Unassembled WGS sequence"/>
</dbReference>
<accession>A0A1I5QT57</accession>
<reference evidence="3" key="1">
    <citation type="submission" date="2016-10" db="EMBL/GenBank/DDBJ databases">
        <authorList>
            <person name="Varghese N."/>
            <person name="Submissions S."/>
        </authorList>
    </citation>
    <scope>NUCLEOTIDE SEQUENCE [LARGE SCALE GENOMIC DNA]</scope>
    <source>
        <strain evidence="3">DSM 44208</strain>
    </source>
</reference>
<dbReference type="OrthoDB" id="4550754at2"/>
<feature type="compositionally biased region" description="Pro residues" evidence="1">
    <location>
        <begin position="35"/>
        <end position="45"/>
    </location>
</feature>
<organism evidence="2 3">
    <name type="scientific">Geodermatophilus dictyosporus</name>
    <dbReference type="NCBI Taxonomy" id="1523247"/>
    <lineage>
        <taxon>Bacteria</taxon>
        <taxon>Bacillati</taxon>
        <taxon>Actinomycetota</taxon>
        <taxon>Actinomycetes</taxon>
        <taxon>Geodermatophilales</taxon>
        <taxon>Geodermatophilaceae</taxon>
        <taxon>Geodermatophilus</taxon>
    </lineage>
</organism>
<protein>
    <submittedName>
        <fullName evidence="2">Uncharacterized protein</fullName>
    </submittedName>
</protein>
<proteinExistence type="predicted"/>
<evidence type="ECO:0000313" key="3">
    <source>
        <dbReference type="Proteomes" id="UP000198857"/>
    </source>
</evidence>
<dbReference type="AlphaFoldDB" id="A0A1I5QT57"/>
<name>A0A1I5QT57_9ACTN</name>
<keyword evidence="3" id="KW-1185">Reference proteome</keyword>